<organism evidence="1 2">
    <name type="scientific">Allosphingosinicella deserti</name>
    <dbReference type="NCBI Taxonomy" id="2116704"/>
    <lineage>
        <taxon>Bacteria</taxon>
        <taxon>Pseudomonadati</taxon>
        <taxon>Pseudomonadota</taxon>
        <taxon>Alphaproteobacteria</taxon>
        <taxon>Sphingomonadales</taxon>
        <taxon>Sphingomonadaceae</taxon>
        <taxon>Allosphingosinicella</taxon>
    </lineage>
</organism>
<proteinExistence type="predicted"/>
<dbReference type="EMBL" id="PXYI01000001">
    <property type="protein sequence ID" value="PSJ43522.1"/>
    <property type="molecule type" value="Genomic_DNA"/>
</dbReference>
<dbReference type="AlphaFoldDB" id="A0A2P7QZW9"/>
<sequence length="64" mass="7050">MRDVPGKIAADELRRRASHYRLLAQDCAYPEGIDLLLLMAEVHEDEATAADAKSFLIAQPTPNA</sequence>
<dbReference type="Proteomes" id="UP000241167">
    <property type="component" value="Unassembled WGS sequence"/>
</dbReference>
<keyword evidence="2" id="KW-1185">Reference proteome</keyword>
<evidence type="ECO:0000313" key="1">
    <source>
        <dbReference type="EMBL" id="PSJ43522.1"/>
    </source>
</evidence>
<protein>
    <submittedName>
        <fullName evidence="1">Uncharacterized protein</fullName>
    </submittedName>
</protein>
<evidence type="ECO:0000313" key="2">
    <source>
        <dbReference type="Proteomes" id="UP000241167"/>
    </source>
</evidence>
<comment type="caution">
    <text evidence="1">The sequence shown here is derived from an EMBL/GenBank/DDBJ whole genome shotgun (WGS) entry which is preliminary data.</text>
</comment>
<gene>
    <name evidence="1" type="ORF">C7I55_03985</name>
</gene>
<reference evidence="1 2" key="1">
    <citation type="submission" date="2018-03" db="EMBL/GenBank/DDBJ databases">
        <title>The draft genome of Sphingosinicella sp. GL-C-18.</title>
        <authorList>
            <person name="Liu L."/>
            <person name="Li L."/>
            <person name="Liang L."/>
            <person name="Zhang X."/>
            <person name="Wang T."/>
        </authorList>
    </citation>
    <scope>NUCLEOTIDE SEQUENCE [LARGE SCALE GENOMIC DNA]</scope>
    <source>
        <strain evidence="1 2">GL-C-18</strain>
    </source>
</reference>
<accession>A0A2P7QZW9</accession>
<name>A0A2P7QZW9_9SPHN</name>